<sequence length="106" mass="11471">MSPRALALCLTPSLFSSTENAETNSRVLELLIEHWSWLSRGLHRTGSQLAFAEGLGHTFSEACLYACRTSILEGMVLVMEIHLISTSGFRAIALLSISAVNAPPPT</sequence>
<dbReference type="PROSITE" id="PS50238">
    <property type="entry name" value="RHOGAP"/>
    <property type="match status" value="1"/>
</dbReference>
<dbReference type="GO" id="GO:0007165">
    <property type="term" value="P:signal transduction"/>
    <property type="evidence" value="ECO:0007669"/>
    <property type="project" value="InterPro"/>
</dbReference>
<accession>A0A3P6R7Q0</accession>
<evidence type="ECO:0000313" key="2">
    <source>
        <dbReference type="EMBL" id="VDK39961.1"/>
    </source>
</evidence>
<dbReference type="InterPro" id="IPR008936">
    <property type="entry name" value="Rho_GTPase_activation_prot"/>
</dbReference>
<evidence type="ECO:0000313" key="3">
    <source>
        <dbReference type="Proteomes" id="UP000281553"/>
    </source>
</evidence>
<name>A0A3P6R7Q0_DIBLA</name>
<reference evidence="2 3" key="1">
    <citation type="submission" date="2018-11" db="EMBL/GenBank/DDBJ databases">
        <authorList>
            <consortium name="Pathogen Informatics"/>
        </authorList>
    </citation>
    <scope>NUCLEOTIDE SEQUENCE [LARGE SCALE GENOMIC DNA]</scope>
</reference>
<keyword evidence="3" id="KW-1185">Reference proteome</keyword>
<gene>
    <name evidence="2" type="ORF">DILT_LOCUS1089</name>
</gene>
<dbReference type="Gene3D" id="1.10.555.10">
    <property type="entry name" value="Rho GTPase activation protein"/>
    <property type="match status" value="1"/>
</dbReference>
<dbReference type="Proteomes" id="UP000281553">
    <property type="component" value="Unassembled WGS sequence"/>
</dbReference>
<dbReference type="InterPro" id="IPR000198">
    <property type="entry name" value="RhoGAP_dom"/>
</dbReference>
<dbReference type="EMBL" id="UYRU01006359">
    <property type="protein sequence ID" value="VDK39961.1"/>
    <property type="molecule type" value="Genomic_DNA"/>
</dbReference>
<feature type="domain" description="Rho-GAP" evidence="1">
    <location>
        <begin position="1"/>
        <end position="39"/>
    </location>
</feature>
<organism evidence="2 3">
    <name type="scientific">Dibothriocephalus latus</name>
    <name type="common">Fish tapeworm</name>
    <name type="synonym">Diphyllobothrium latum</name>
    <dbReference type="NCBI Taxonomy" id="60516"/>
    <lineage>
        <taxon>Eukaryota</taxon>
        <taxon>Metazoa</taxon>
        <taxon>Spiralia</taxon>
        <taxon>Lophotrochozoa</taxon>
        <taxon>Platyhelminthes</taxon>
        <taxon>Cestoda</taxon>
        <taxon>Eucestoda</taxon>
        <taxon>Diphyllobothriidea</taxon>
        <taxon>Diphyllobothriidae</taxon>
        <taxon>Dibothriocephalus</taxon>
    </lineage>
</organism>
<dbReference type="AlphaFoldDB" id="A0A3P6R7Q0"/>
<evidence type="ECO:0000259" key="1">
    <source>
        <dbReference type="PROSITE" id="PS50238"/>
    </source>
</evidence>
<protein>
    <recommendedName>
        <fullName evidence="1">Rho-GAP domain-containing protein</fullName>
    </recommendedName>
</protein>
<proteinExistence type="predicted"/>